<gene>
    <name evidence="1" type="ORF">ADEAN_001050700</name>
</gene>
<reference evidence="1 2" key="1">
    <citation type="submission" date="2020-08" db="EMBL/GenBank/DDBJ databases">
        <authorList>
            <person name="Newling K."/>
            <person name="Davey J."/>
            <person name="Forrester S."/>
        </authorList>
    </citation>
    <scope>NUCLEOTIDE SEQUENCE [LARGE SCALE GENOMIC DNA]</scope>
    <source>
        <strain evidence="2">Crithidia deanei Carvalho (ATCC PRA-265)</strain>
    </source>
</reference>
<proteinExistence type="predicted"/>
<evidence type="ECO:0000313" key="2">
    <source>
        <dbReference type="Proteomes" id="UP000515908"/>
    </source>
</evidence>
<keyword evidence="2" id="KW-1185">Reference proteome</keyword>
<dbReference type="AlphaFoldDB" id="A0A7G2CV41"/>
<sequence length="138" mass="15244">MLRPCCRPGPAALGFWQAADSRNAPRRTLRCSFPPPFLRRRRGEQTLWRLASSLFRVGNVRSCPLNAVPPNDLAFFRRSRSSVVGGPPADCFFFRTGECALVAPLAGPRAGVFSAVSIRRANPGRVGVRPVLGERRPW</sequence>
<organism evidence="1 2">
    <name type="scientific">Angomonas deanei</name>
    <dbReference type="NCBI Taxonomy" id="59799"/>
    <lineage>
        <taxon>Eukaryota</taxon>
        <taxon>Discoba</taxon>
        <taxon>Euglenozoa</taxon>
        <taxon>Kinetoplastea</taxon>
        <taxon>Metakinetoplastina</taxon>
        <taxon>Trypanosomatida</taxon>
        <taxon>Trypanosomatidae</taxon>
        <taxon>Strigomonadinae</taxon>
        <taxon>Angomonas</taxon>
    </lineage>
</organism>
<protein>
    <submittedName>
        <fullName evidence="1">Uncharacterized protein</fullName>
    </submittedName>
</protein>
<dbReference type="VEuPathDB" id="TriTrypDB:ADEAN_001050700"/>
<dbReference type="EMBL" id="LR877173">
    <property type="protein sequence ID" value="CAD2222951.1"/>
    <property type="molecule type" value="Genomic_DNA"/>
</dbReference>
<name>A0A7G2CV41_9TRYP</name>
<accession>A0A7G2CV41</accession>
<evidence type="ECO:0000313" key="1">
    <source>
        <dbReference type="EMBL" id="CAD2222951.1"/>
    </source>
</evidence>
<dbReference type="Proteomes" id="UP000515908">
    <property type="component" value="Chromosome 29"/>
</dbReference>